<dbReference type="SMART" id="SM00974">
    <property type="entry name" value="T5orf172"/>
    <property type="match status" value="1"/>
</dbReference>
<keyword evidence="3" id="KW-1185">Reference proteome</keyword>
<dbReference type="GeneID" id="65067700"/>
<evidence type="ECO:0000313" key="3">
    <source>
        <dbReference type="Proteomes" id="UP000259464"/>
    </source>
</evidence>
<dbReference type="EMBL" id="MH638294">
    <property type="protein sequence ID" value="AXG67735.1"/>
    <property type="molecule type" value="Genomic_DNA"/>
</dbReference>
<organism evidence="2 3">
    <name type="scientific">Ralstonia phage GP4</name>
    <dbReference type="NCBI Taxonomy" id="2282904"/>
    <lineage>
        <taxon>Viruses</taxon>
        <taxon>Duplodnaviria</taxon>
        <taxon>Heunggongvirae</taxon>
        <taxon>Uroviricota</taxon>
        <taxon>Caudoviricetes</taxon>
        <taxon>Gervaisevirus</taxon>
        <taxon>Gervaisevirus GP4</taxon>
    </lineage>
</organism>
<sequence>MHEHPFVMKPELAGSVAERAIYGVATDDEAIRFATIVSHDASAAFLRAARANIDAIGRAEARALLDEVEHKIDSGNRIAEHVFAHYPAARRILCDAISVLRYAHAMIVPALLLGNADANGQGNQMVNTYIVRHGISGLIKIGKSVNVVHRVRALETGAGCDLTTLAVVRRDVERELHDQFSDLRVFGEWFRDDGRIEDYARSVRDAA</sequence>
<protein>
    <submittedName>
        <fullName evidence="2">GIY-YIG nuclease family protein</fullName>
    </submittedName>
</protein>
<evidence type="ECO:0000259" key="1">
    <source>
        <dbReference type="SMART" id="SM00974"/>
    </source>
</evidence>
<dbReference type="InterPro" id="IPR018306">
    <property type="entry name" value="Phage_T5_Orf172_DNA-bd"/>
</dbReference>
<name>A0A345GTX1_9CAUD</name>
<dbReference type="RefSeq" id="YP_010078772.1">
    <property type="nucleotide sequence ID" value="NC_054964.1"/>
</dbReference>
<proteinExistence type="predicted"/>
<reference evidence="2 3" key="1">
    <citation type="submission" date="2018-07" db="EMBL/GenBank/DDBJ databases">
        <title>Complete sequence of phage GP4.</title>
        <authorList>
            <person name="Wang R."/>
            <person name="Tong Y."/>
            <person name="Liu H."/>
        </authorList>
    </citation>
    <scope>NUCLEOTIDE SEQUENCE [LARGE SCALE GENOMIC DNA]</scope>
</reference>
<feature type="domain" description="Bacteriophage T5 Orf172 DNA-binding" evidence="1">
    <location>
        <begin position="133"/>
        <end position="203"/>
    </location>
</feature>
<dbReference type="Proteomes" id="UP000259464">
    <property type="component" value="Segment"/>
</dbReference>
<dbReference type="Pfam" id="PF13455">
    <property type="entry name" value="MUG113"/>
    <property type="match status" value="1"/>
</dbReference>
<evidence type="ECO:0000313" key="2">
    <source>
        <dbReference type="EMBL" id="AXG67735.1"/>
    </source>
</evidence>
<accession>A0A345GTX1</accession>
<dbReference type="KEGG" id="vg:65067700"/>